<keyword evidence="6" id="KW-1185">Reference proteome</keyword>
<dbReference type="InterPro" id="IPR008920">
    <property type="entry name" value="TF_FadR/GntR_C"/>
</dbReference>
<dbReference type="SMART" id="SM00345">
    <property type="entry name" value="HTH_GNTR"/>
    <property type="match status" value="1"/>
</dbReference>
<dbReference type="PANTHER" id="PTHR43537:SF45">
    <property type="entry name" value="GNTR FAMILY REGULATORY PROTEIN"/>
    <property type="match status" value="1"/>
</dbReference>
<dbReference type="Pfam" id="PF00392">
    <property type="entry name" value="GntR"/>
    <property type="match status" value="1"/>
</dbReference>
<dbReference type="PROSITE" id="PS50949">
    <property type="entry name" value="HTH_GNTR"/>
    <property type="match status" value="1"/>
</dbReference>
<dbReference type="InterPro" id="IPR036388">
    <property type="entry name" value="WH-like_DNA-bd_sf"/>
</dbReference>
<protein>
    <submittedName>
        <fullName evidence="5">DNA-binding transcriptional regulator, GntR family</fullName>
    </submittedName>
</protein>
<evidence type="ECO:0000259" key="4">
    <source>
        <dbReference type="PROSITE" id="PS50949"/>
    </source>
</evidence>
<evidence type="ECO:0000256" key="2">
    <source>
        <dbReference type="ARBA" id="ARBA00023125"/>
    </source>
</evidence>
<evidence type="ECO:0000313" key="5">
    <source>
        <dbReference type="EMBL" id="SFD83350.1"/>
    </source>
</evidence>
<dbReference type="Gene3D" id="1.20.120.530">
    <property type="entry name" value="GntR ligand-binding domain-like"/>
    <property type="match status" value="1"/>
</dbReference>
<dbReference type="GO" id="GO:0003677">
    <property type="term" value="F:DNA binding"/>
    <property type="evidence" value="ECO:0007669"/>
    <property type="project" value="UniProtKB-KW"/>
</dbReference>
<sequence length="228" mass="25239">MRREEIQPAGTAALATTTETVFSALYDAILTLDLPPDAKLSEVEVARRFEVSRQPVRDALFRLSRLGLVAIRPQRATRVTRISEQGLRDAVFVRAALEADCVRMACVRRSAADLEELDEALAAQAAATDPAAFHPLDEAFHEALCRIAGHAHVWALIRSQKAQTDRVRFLTLSPGRRAEVLADHRRLRDAIAARDADAAEACLRAHVSDLLRVLPQIRRAHPECFEGP</sequence>
<gene>
    <name evidence="5" type="ORF">SAMN04515678_103253</name>
</gene>
<dbReference type="EMBL" id="FOMS01000003">
    <property type="protein sequence ID" value="SFD83350.1"/>
    <property type="molecule type" value="Genomic_DNA"/>
</dbReference>
<dbReference type="SMART" id="SM00895">
    <property type="entry name" value="FCD"/>
    <property type="match status" value="1"/>
</dbReference>
<feature type="domain" description="HTH gntR-type" evidence="4">
    <location>
        <begin position="15"/>
        <end position="82"/>
    </location>
</feature>
<keyword evidence="3" id="KW-0804">Transcription</keyword>
<dbReference type="InterPro" id="IPR011711">
    <property type="entry name" value="GntR_C"/>
</dbReference>
<evidence type="ECO:0000256" key="3">
    <source>
        <dbReference type="ARBA" id="ARBA00023163"/>
    </source>
</evidence>
<reference evidence="5 6" key="1">
    <citation type="submission" date="2016-10" db="EMBL/GenBank/DDBJ databases">
        <authorList>
            <person name="Varghese N."/>
            <person name="Submissions S."/>
        </authorList>
    </citation>
    <scope>NUCLEOTIDE SEQUENCE [LARGE SCALE GENOMIC DNA]</scope>
    <source>
        <strain evidence="6">YIM D21,KCTC 23444,ACCC 10710</strain>
    </source>
</reference>
<dbReference type="InterPro" id="IPR036390">
    <property type="entry name" value="WH_DNA-bd_sf"/>
</dbReference>
<dbReference type="InterPro" id="IPR000524">
    <property type="entry name" value="Tscrpt_reg_HTH_GntR"/>
</dbReference>
<name>A0A1I1VS52_9RHOB</name>
<keyword evidence="2 5" id="KW-0238">DNA-binding</keyword>
<dbReference type="RefSeq" id="WP_149755151.1">
    <property type="nucleotide sequence ID" value="NZ_FOMS01000003.1"/>
</dbReference>
<accession>A0A1I1VS52</accession>
<proteinExistence type="predicted"/>
<dbReference type="SUPFAM" id="SSF46785">
    <property type="entry name" value="Winged helix' DNA-binding domain"/>
    <property type="match status" value="1"/>
</dbReference>
<organism evidence="5 6">
    <name type="scientific">Roseivivax sediminis</name>
    <dbReference type="NCBI Taxonomy" id="936889"/>
    <lineage>
        <taxon>Bacteria</taxon>
        <taxon>Pseudomonadati</taxon>
        <taxon>Pseudomonadota</taxon>
        <taxon>Alphaproteobacteria</taxon>
        <taxon>Rhodobacterales</taxon>
        <taxon>Roseobacteraceae</taxon>
        <taxon>Roseivivax</taxon>
    </lineage>
</organism>
<dbReference type="Pfam" id="PF07729">
    <property type="entry name" value="FCD"/>
    <property type="match status" value="1"/>
</dbReference>
<dbReference type="GO" id="GO:0003700">
    <property type="term" value="F:DNA-binding transcription factor activity"/>
    <property type="evidence" value="ECO:0007669"/>
    <property type="project" value="InterPro"/>
</dbReference>
<dbReference type="Gene3D" id="1.10.10.10">
    <property type="entry name" value="Winged helix-like DNA-binding domain superfamily/Winged helix DNA-binding domain"/>
    <property type="match status" value="1"/>
</dbReference>
<evidence type="ECO:0000256" key="1">
    <source>
        <dbReference type="ARBA" id="ARBA00023015"/>
    </source>
</evidence>
<dbReference type="OrthoDB" id="9788098at2"/>
<dbReference type="SUPFAM" id="SSF48008">
    <property type="entry name" value="GntR ligand-binding domain-like"/>
    <property type="match status" value="1"/>
</dbReference>
<dbReference type="Proteomes" id="UP000325289">
    <property type="component" value="Unassembled WGS sequence"/>
</dbReference>
<evidence type="ECO:0000313" key="6">
    <source>
        <dbReference type="Proteomes" id="UP000325289"/>
    </source>
</evidence>
<dbReference type="PANTHER" id="PTHR43537">
    <property type="entry name" value="TRANSCRIPTIONAL REGULATOR, GNTR FAMILY"/>
    <property type="match status" value="1"/>
</dbReference>
<dbReference type="AlphaFoldDB" id="A0A1I1VS52"/>
<keyword evidence="1" id="KW-0805">Transcription regulation</keyword>